<dbReference type="InterPro" id="IPR058625">
    <property type="entry name" value="MdtA-like_BSH"/>
</dbReference>
<feature type="chain" id="PRO_5039637441" evidence="5">
    <location>
        <begin position="26"/>
        <end position="508"/>
    </location>
</feature>
<dbReference type="Gene3D" id="2.40.420.20">
    <property type="match status" value="1"/>
</dbReference>
<dbReference type="Pfam" id="PF25917">
    <property type="entry name" value="BSH_RND"/>
    <property type="match status" value="2"/>
</dbReference>
<evidence type="ECO:0000313" key="8">
    <source>
        <dbReference type="Proteomes" id="UP000823921"/>
    </source>
</evidence>
<feature type="domain" description="Multidrug resistance protein MdtA-like barrel-sandwich hybrid" evidence="6">
    <location>
        <begin position="267"/>
        <end position="366"/>
    </location>
</feature>
<keyword evidence="3 4" id="KW-0175">Coiled coil</keyword>
<dbReference type="AlphaFoldDB" id="A0A9D2SAG5"/>
<feature type="domain" description="Multidrug resistance protein MdtA-like barrel-sandwich hybrid" evidence="6">
    <location>
        <begin position="57"/>
        <end position="165"/>
    </location>
</feature>
<reference evidence="7" key="2">
    <citation type="submission" date="2021-04" db="EMBL/GenBank/DDBJ databases">
        <authorList>
            <person name="Gilroy R."/>
        </authorList>
    </citation>
    <scope>NUCLEOTIDE SEQUENCE</scope>
    <source>
        <strain evidence="7">CHK192-8294</strain>
    </source>
</reference>
<reference evidence="7" key="1">
    <citation type="journal article" date="2021" name="PeerJ">
        <title>Extensive microbial diversity within the chicken gut microbiome revealed by metagenomics and culture.</title>
        <authorList>
            <person name="Gilroy R."/>
            <person name="Ravi A."/>
            <person name="Getino M."/>
            <person name="Pursley I."/>
            <person name="Horton D.L."/>
            <person name="Alikhan N.F."/>
            <person name="Baker D."/>
            <person name="Gharbi K."/>
            <person name="Hall N."/>
            <person name="Watson M."/>
            <person name="Adriaenssens E.M."/>
            <person name="Foster-Nyarko E."/>
            <person name="Jarju S."/>
            <person name="Secka A."/>
            <person name="Antonio M."/>
            <person name="Oren A."/>
            <person name="Chaudhuri R.R."/>
            <person name="La Ragione R."/>
            <person name="Hildebrand F."/>
            <person name="Pallen M.J."/>
        </authorList>
    </citation>
    <scope>NUCLEOTIDE SEQUENCE</scope>
    <source>
        <strain evidence="7">CHK192-8294</strain>
    </source>
</reference>
<feature type="signal peptide" evidence="5">
    <location>
        <begin position="1"/>
        <end position="25"/>
    </location>
</feature>
<evidence type="ECO:0000313" key="7">
    <source>
        <dbReference type="EMBL" id="HJB79639.1"/>
    </source>
</evidence>
<dbReference type="SUPFAM" id="SSF111369">
    <property type="entry name" value="HlyD-like secretion proteins"/>
    <property type="match status" value="2"/>
</dbReference>
<comment type="similarity">
    <text evidence="2">Belongs to the membrane fusion protein (MFP) (TC 8.A.1) family.</text>
</comment>
<evidence type="ECO:0000259" key="6">
    <source>
        <dbReference type="Pfam" id="PF25917"/>
    </source>
</evidence>
<dbReference type="Proteomes" id="UP000823921">
    <property type="component" value="Unassembled WGS sequence"/>
</dbReference>
<evidence type="ECO:0000256" key="5">
    <source>
        <dbReference type="SAM" id="SignalP"/>
    </source>
</evidence>
<dbReference type="Gene3D" id="2.40.30.170">
    <property type="match status" value="1"/>
</dbReference>
<dbReference type="GO" id="GO:0030313">
    <property type="term" value="C:cell envelope"/>
    <property type="evidence" value="ECO:0007669"/>
    <property type="project" value="UniProtKB-SubCell"/>
</dbReference>
<keyword evidence="5" id="KW-0732">Signal</keyword>
<dbReference type="GO" id="GO:0016020">
    <property type="term" value="C:membrane"/>
    <property type="evidence" value="ECO:0007669"/>
    <property type="project" value="InterPro"/>
</dbReference>
<dbReference type="InterPro" id="IPR050465">
    <property type="entry name" value="UPF0194_transport"/>
</dbReference>
<protein>
    <submittedName>
        <fullName evidence="7">Efflux RND transporter periplasmic adaptor subunit</fullName>
    </submittedName>
</protein>
<dbReference type="GO" id="GO:0022857">
    <property type="term" value="F:transmembrane transporter activity"/>
    <property type="evidence" value="ECO:0007669"/>
    <property type="project" value="InterPro"/>
</dbReference>
<dbReference type="InterPro" id="IPR006143">
    <property type="entry name" value="RND_pump_MFP"/>
</dbReference>
<evidence type="ECO:0000256" key="4">
    <source>
        <dbReference type="SAM" id="Coils"/>
    </source>
</evidence>
<dbReference type="PANTHER" id="PTHR32347">
    <property type="entry name" value="EFFLUX SYSTEM COMPONENT YKNX-RELATED"/>
    <property type="match status" value="1"/>
</dbReference>
<name>A0A9D2SAG5_9FIRM</name>
<evidence type="ECO:0000256" key="1">
    <source>
        <dbReference type="ARBA" id="ARBA00004196"/>
    </source>
</evidence>
<dbReference type="Gene3D" id="2.40.50.100">
    <property type="match status" value="3"/>
</dbReference>
<comment type="caution">
    <text evidence="7">The sequence shown here is derived from an EMBL/GenBank/DDBJ whole genome shotgun (WGS) entry which is preliminary data.</text>
</comment>
<dbReference type="EMBL" id="DWXO01000018">
    <property type="protein sequence ID" value="HJB79639.1"/>
    <property type="molecule type" value="Genomic_DNA"/>
</dbReference>
<evidence type="ECO:0000256" key="2">
    <source>
        <dbReference type="ARBA" id="ARBA00009477"/>
    </source>
</evidence>
<comment type="subcellular location">
    <subcellularLocation>
        <location evidence="1">Cell envelope</location>
    </subcellularLocation>
</comment>
<dbReference type="PROSITE" id="PS51257">
    <property type="entry name" value="PROKAR_LIPOPROTEIN"/>
    <property type="match status" value="1"/>
</dbReference>
<evidence type="ECO:0000256" key="3">
    <source>
        <dbReference type="ARBA" id="ARBA00023054"/>
    </source>
</evidence>
<organism evidence="7 8">
    <name type="scientific">Candidatus Flavonifractor intestinigallinarum</name>
    <dbReference type="NCBI Taxonomy" id="2838586"/>
    <lineage>
        <taxon>Bacteria</taxon>
        <taxon>Bacillati</taxon>
        <taxon>Bacillota</taxon>
        <taxon>Clostridia</taxon>
        <taxon>Eubacteriales</taxon>
        <taxon>Oscillospiraceae</taxon>
        <taxon>Flavonifractor</taxon>
    </lineage>
</organism>
<sequence>MKVGYWRRGAALALGLLVLSGCSGSDQEGYRTVQPDTGPVEYRVEDTGTVTYADNYTIVPTVSGTVTECTFQEGDNVTAGQTLYTIDSDALEDQIVQAQLSVDSAQVALEQTLASLAQAKVSLSQAQAACTDLTVVSHASGSVTAVNVHVGDFISSGTPVAQVVDSVNLKLTVPFALEDAKALTPGASAVISFPGKADTLTGTVVRVYDTPIALSGSRTGVNVEFSFRNPGTLASGSTAMASVNGVMCMEAGAISYTTEQSIYAGQSGQVVALSIQEGETVTSGQTVLTLKNDSLTNAVDNARLQVNNAQLQVDAAQVQVNSAQASLDQLTDQRADYTITAPVDGVILSRTSKQGDLASAGSPMAVLAQPDALCVHASIDEQYIDRVGTGQSVSITFTTDTGEERTYTGSVRRVEDTGVTSGGVTDYTVEIALDDTDGLRDGMNVSVSILTEGKENCLRVPAKAVDGDTVQVLRNGKAETVTVETGLWGSEYVEILSGVTEEDEVILP</sequence>
<feature type="coiled-coil region" evidence="4">
    <location>
        <begin position="292"/>
        <end position="333"/>
    </location>
</feature>
<dbReference type="Gene3D" id="1.10.287.470">
    <property type="entry name" value="Helix hairpin bin"/>
    <property type="match status" value="1"/>
</dbReference>
<dbReference type="NCBIfam" id="TIGR01730">
    <property type="entry name" value="RND_mfp"/>
    <property type="match status" value="1"/>
</dbReference>
<proteinExistence type="inferred from homology"/>
<gene>
    <name evidence="7" type="ORF">H9712_01500</name>
</gene>
<accession>A0A9D2SAG5</accession>